<dbReference type="STRING" id="1073574.GOARA_036_00250"/>
<accession>G7H0B8</accession>
<dbReference type="PANTHER" id="PTHR45024:SF2">
    <property type="entry name" value="SCP2 DOMAIN-CONTAINING PROTEIN"/>
    <property type="match status" value="1"/>
</dbReference>
<evidence type="ECO:0000313" key="5">
    <source>
        <dbReference type="Proteomes" id="UP000035088"/>
    </source>
</evidence>
<proteinExistence type="inferred from homology"/>
<evidence type="ECO:0000313" key="4">
    <source>
        <dbReference type="EMBL" id="GAB09293.1"/>
    </source>
</evidence>
<evidence type="ECO:0000256" key="3">
    <source>
        <dbReference type="SAM" id="MobiDB-lite"/>
    </source>
</evidence>
<name>G7H0B8_9ACTN</name>
<dbReference type="InterPro" id="IPR036291">
    <property type="entry name" value="NAD(P)-bd_dom_sf"/>
</dbReference>
<dbReference type="InterPro" id="IPR051687">
    <property type="entry name" value="Peroxisomal_Beta-Oxidation"/>
</dbReference>
<protein>
    <submittedName>
        <fullName evidence="4">Putative oxidoreductase</fullName>
    </submittedName>
</protein>
<keyword evidence="2" id="KW-0560">Oxidoreductase</keyword>
<dbReference type="PANTHER" id="PTHR45024">
    <property type="entry name" value="DEHYDROGENASES, SHORT CHAIN"/>
    <property type="match status" value="1"/>
</dbReference>
<keyword evidence="5" id="KW-1185">Reference proteome</keyword>
<evidence type="ECO:0000256" key="1">
    <source>
        <dbReference type="ARBA" id="ARBA00006484"/>
    </source>
</evidence>
<sequence>MLRFDNKVAVVTGAGRGLGRSHAELLASRGASVVVNDVDATAAEEATAAINAAGGKAVANSDDGDGVGDGRLPRE</sequence>
<dbReference type="InterPro" id="IPR002347">
    <property type="entry name" value="SDR_fam"/>
</dbReference>
<gene>
    <name evidence="4" type="ORF">GOARA_036_00250</name>
</gene>
<dbReference type="Proteomes" id="UP000035088">
    <property type="component" value="Unassembled WGS sequence"/>
</dbReference>
<reference evidence="4 5" key="1">
    <citation type="submission" date="2011-11" db="EMBL/GenBank/DDBJ databases">
        <title>Whole genome shotgun sequence of Gordonia araii NBRC 100433.</title>
        <authorList>
            <person name="Yoshida Y."/>
            <person name="Hosoyama A."/>
            <person name="Tsuchikane K."/>
            <person name="Katsumata H."/>
            <person name="Yamazaki S."/>
            <person name="Fujita N."/>
        </authorList>
    </citation>
    <scope>NUCLEOTIDE SEQUENCE [LARGE SCALE GENOMIC DNA]</scope>
    <source>
        <strain evidence="4 5">NBRC 100433</strain>
    </source>
</reference>
<dbReference type="EMBL" id="BAEE01000036">
    <property type="protein sequence ID" value="GAB09293.1"/>
    <property type="molecule type" value="Genomic_DNA"/>
</dbReference>
<dbReference type="AlphaFoldDB" id="G7H0B8"/>
<feature type="region of interest" description="Disordered" evidence="3">
    <location>
        <begin position="54"/>
        <end position="75"/>
    </location>
</feature>
<comment type="similarity">
    <text evidence="1">Belongs to the short-chain dehydrogenases/reductases (SDR) family.</text>
</comment>
<comment type="caution">
    <text evidence="4">The sequence shown here is derived from an EMBL/GenBank/DDBJ whole genome shotgun (WGS) entry which is preliminary data.</text>
</comment>
<dbReference type="Gene3D" id="3.40.50.720">
    <property type="entry name" value="NAD(P)-binding Rossmann-like Domain"/>
    <property type="match status" value="1"/>
</dbReference>
<dbReference type="Pfam" id="PF00106">
    <property type="entry name" value="adh_short"/>
    <property type="match status" value="1"/>
</dbReference>
<dbReference type="GO" id="GO:0016491">
    <property type="term" value="F:oxidoreductase activity"/>
    <property type="evidence" value="ECO:0007669"/>
    <property type="project" value="UniProtKB-KW"/>
</dbReference>
<organism evidence="4 5">
    <name type="scientific">Gordonia araii NBRC 100433</name>
    <dbReference type="NCBI Taxonomy" id="1073574"/>
    <lineage>
        <taxon>Bacteria</taxon>
        <taxon>Bacillati</taxon>
        <taxon>Actinomycetota</taxon>
        <taxon>Actinomycetes</taxon>
        <taxon>Mycobacteriales</taxon>
        <taxon>Gordoniaceae</taxon>
        <taxon>Gordonia</taxon>
    </lineage>
</organism>
<dbReference type="SUPFAM" id="SSF51735">
    <property type="entry name" value="NAD(P)-binding Rossmann-fold domains"/>
    <property type="match status" value="1"/>
</dbReference>
<evidence type="ECO:0000256" key="2">
    <source>
        <dbReference type="ARBA" id="ARBA00023002"/>
    </source>
</evidence>